<accession>A0AAV4LWP2</accession>
<sequence>MGESNDVVKLVKSVGEFFNSTFHNSTFSSPTDPENLAKCVGRYVDTVFIAAGAKQPTGVPNKVDKALQALVKKGNGSSQIYDPSRSKSEMTHVTRALNYTLTYVPNSSTFTTETSYINSGLAAGVNAFLTTLKSSNYTATGYEQLSNPNSTLNATHAKIFLGCIPVIFNALCFFYWKCDKTSWKTMTLGGHGYDLDIMWFMYSMGYIPSSLCGSKMGTPIVKTAFAKFGGFSRLVAGEQIIPRLPH</sequence>
<keyword evidence="3" id="KW-1185">Reference proteome</keyword>
<feature type="transmembrane region" description="Helical" evidence="1">
    <location>
        <begin position="159"/>
        <end position="176"/>
    </location>
</feature>
<dbReference type="EMBL" id="BPLF01000003">
    <property type="protein sequence ID" value="GIX64266.1"/>
    <property type="molecule type" value="Genomic_DNA"/>
</dbReference>
<reference evidence="2 3" key="1">
    <citation type="submission" date="2021-06" db="EMBL/GenBank/DDBJ databases">
        <title>Genome sequence of Babesia caballi.</title>
        <authorList>
            <person name="Yamagishi J."/>
            <person name="Kidaka T."/>
            <person name="Ochi A."/>
        </authorList>
    </citation>
    <scope>NUCLEOTIDE SEQUENCE [LARGE SCALE GENOMIC DNA]</scope>
    <source>
        <strain evidence="2">USDA-D6B2</strain>
    </source>
</reference>
<dbReference type="GeneID" id="94195747"/>
<proteinExistence type="predicted"/>
<keyword evidence="1" id="KW-1133">Transmembrane helix</keyword>
<dbReference type="RefSeq" id="XP_067716335.1">
    <property type="nucleotide sequence ID" value="XM_067860234.1"/>
</dbReference>
<dbReference type="AlphaFoldDB" id="A0AAV4LWP2"/>
<name>A0AAV4LWP2_BABCB</name>
<keyword evidence="1" id="KW-0472">Membrane</keyword>
<protein>
    <submittedName>
        <fullName evidence="2">Variant erythrocyte surface antigen-1 family protein</fullName>
    </submittedName>
</protein>
<comment type="caution">
    <text evidence="2">The sequence shown here is derived from an EMBL/GenBank/DDBJ whole genome shotgun (WGS) entry which is preliminary data.</text>
</comment>
<evidence type="ECO:0000313" key="2">
    <source>
        <dbReference type="EMBL" id="GIX64266.1"/>
    </source>
</evidence>
<organism evidence="2 3">
    <name type="scientific">Babesia caballi</name>
    <dbReference type="NCBI Taxonomy" id="5871"/>
    <lineage>
        <taxon>Eukaryota</taxon>
        <taxon>Sar</taxon>
        <taxon>Alveolata</taxon>
        <taxon>Apicomplexa</taxon>
        <taxon>Aconoidasida</taxon>
        <taxon>Piroplasmida</taxon>
        <taxon>Babesiidae</taxon>
        <taxon>Babesia</taxon>
    </lineage>
</organism>
<dbReference type="Proteomes" id="UP001497744">
    <property type="component" value="Unassembled WGS sequence"/>
</dbReference>
<keyword evidence="1" id="KW-0812">Transmembrane</keyword>
<evidence type="ECO:0000256" key="1">
    <source>
        <dbReference type="SAM" id="Phobius"/>
    </source>
</evidence>
<evidence type="ECO:0000313" key="3">
    <source>
        <dbReference type="Proteomes" id="UP001497744"/>
    </source>
</evidence>
<gene>
    <name evidence="2" type="ORF">BcabD6B2_37010</name>
</gene>